<keyword evidence="2 4" id="KW-0378">Hydrolase</keyword>
<evidence type="ECO:0000313" key="4">
    <source>
        <dbReference type="EMBL" id="GFQ71791.1"/>
    </source>
</evidence>
<keyword evidence="5" id="KW-1185">Reference proteome</keyword>
<comment type="similarity">
    <text evidence="1">Belongs to the AB hydrolase superfamily.</text>
</comment>
<name>A0A8X6KFT9_TRICU</name>
<dbReference type="OrthoDB" id="190201at2759"/>
<evidence type="ECO:0000256" key="1">
    <source>
        <dbReference type="ARBA" id="ARBA00008645"/>
    </source>
</evidence>
<dbReference type="InterPro" id="IPR000073">
    <property type="entry name" value="AB_hydrolase_1"/>
</dbReference>
<dbReference type="Pfam" id="PF00561">
    <property type="entry name" value="Abhydrolase_1"/>
    <property type="match status" value="1"/>
</dbReference>
<gene>
    <name evidence="4" type="primary">serhl</name>
    <name evidence="4" type="ORF">TNCT_152911</name>
</gene>
<dbReference type="PANTHER" id="PTHR43798:SF14">
    <property type="entry name" value="SERINE HYDROLASE-LIKE PROTEIN DDB_G0286239"/>
    <property type="match status" value="1"/>
</dbReference>
<dbReference type="GO" id="GO:0016020">
    <property type="term" value="C:membrane"/>
    <property type="evidence" value="ECO:0007669"/>
    <property type="project" value="TreeGrafter"/>
</dbReference>
<feature type="domain" description="AB hydrolase-1" evidence="3">
    <location>
        <begin position="56"/>
        <end position="161"/>
    </location>
</feature>
<organism evidence="4 5">
    <name type="scientific">Trichonephila clavata</name>
    <name type="common">Joro spider</name>
    <name type="synonym">Nephila clavata</name>
    <dbReference type="NCBI Taxonomy" id="2740835"/>
    <lineage>
        <taxon>Eukaryota</taxon>
        <taxon>Metazoa</taxon>
        <taxon>Ecdysozoa</taxon>
        <taxon>Arthropoda</taxon>
        <taxon>Chelicerata</taxon>
        <taxon>Arachnida</taxon>
        <taxon>Araneae</taxon>
        <taxon>Araneomorphae</taxon>
        <taxon>Entelegynae</taxon>
        <taxon>Araneoidea</taxon>
        <taxon>Nephilidae</taxon>
        <taxon>Trichonephila</taxon>
    </lineage>
</organism>
<evidence type="ECO:0000313" key="5">
    <source>
        <dbReference type="Proteomes" id="UP000887116"/>
    </source>
</evidence>
<proteinExistence type="inferred from homology"/>
<sequence length="333" mass="37773">MIVSHAVKTLKGFNMYQRHFFYRNLSTHNSFPVKEIEIPIPYGTVAAKAWGNENAYPVLALHGWLDNCGTFDKLIPLLSDKFYYVAIDAPGQGQSSHQPPGSIYTDVGMMMHFKRVVEYLGWKKLNILGHSLGGIFALLFSSIFPDLVNKVAVIDVLKPPSASVDLVHDIKINGLNQLLQIEEKLKKTPPIYTEESAITRLIKGMHGEIDEEGAKTLLKRGAKPSDCGKGLVFTRDMRFKPIEFISMRSHDTVEHFMSALRCELLVILANKTHPYYFPEEPETVTRFLDFYAKNIEGFVLEHVEGNHFVHLNNPERVAPIINQFLCTEKTNKK</sequence>
<dbReference type="Gene3D" id="3.40.50.1820">
    <property type="entry name" value="alpha/beta hydrolase"/>
    <property type="match status" value="1"/>
</dbReference>
<dbReference type="EMBL" id="BMAO01031020">
    <property type="protein sequence ID" value="GFQ71791.1"/>
    <property type="molecule type" value="Genomic_DNA"/>
</dbReference>
<dbReference type="Proteomes" id="UP000887116">
    <property type="component" value="Unassembled WGS sequence"/>
</dbReference>
<dbReference type="SUPFAM" id="SSF53474">
    <property type="entry name" value="alpha/beta-Hydrolases"/>
    <property type="match status" value="1"/>
</dbReference>
<dbReference type="InterPro" id="IPR050266">
    <property type="entry name" value="AB_hydrolase_sf"/>
</dbReference>
<dbReference type="PANTHER" id="PTHR43798">
    <property type="entry name" value="MONOACYLGLYCEROL LIPASE"/>
    <property type="match status" value="1"/>
</dbReference>
<dbReference type="InterPro" id="IPR029058">
    <property type="entry name" value="AB_hydrolase_fold"/>
</dbReference>
<dbReference type="GO" id="GO:0016787">
    <property type="term" value="F:hydrolase activity"/>
    <property type="evidence" value="ECO:0007669"/>
    <property type="project" value="UniProtKB-KW"/>
</dbReference>
<reference evidence="4" key="1">
    <citation type="submission" date="2020-07" db="EMBL/GenBank/DDBJ databases">
        <title>Multicomponent nature underlies the extraordinary mechanical properties of spider dragline silk.</title>
        <authorList>
            <person name="Kono N."/>
            <person name="Nakamura H."/>
            <person name="Mori M."/>
            <person name="Yoshida Y."/>
            <person name="Ohtoshi R."/>
            <person name="Malay A.D."/>
            <person name="Moran D.A.P."/>
            <person name="Tomita M."/>
            <person name="Numata K."/>
            <person name="Arakawa K."/>
        </authorList>
    </citation>
    <scope>NUCLEOTIDE SEQUENCE</scope>
</reference>
<protein>
    <submittedName>
        <fullName evidence="4">Serine hydrolase-like protein</fullName>
    </submittedName>
</protein>
<accession>A0A8X6KFT9</accession>
<comment type="caution">
    <text evidence="4">The sequence shown here is derived from an EMBL/GenBank/DDBJ whole genome shotgun (WGS) entry which is preliminary data.</text>
</comment>
<evidence type="ECO:0000259" key="3">
    <source>
        <dbReference type="Pfam" id="PF00561"/>
    </source>
</evidence>
<dbReference type="AlphaFoldDB" id="A0A8X6KFT9"/>
<evidence type="ECO:0000256" key="2">
    <source>
        <dbReference type="ARBA" id="ARBA00022801"/>
    </source>
</evidence>